<evidence type="ECO:0008006" key="4">
    <source>
        <dbReference type="Google" id="ProtNLM"/>
    </source>
</evidence>
<dbReference type="EMBL" id="CP060244">
    <property type="protein sequence ID" value="QNT78611.1"/>
    <property type="molecule type" value="Genomic_DNA"/>
</dbReference>
<accession>A0A7H1NS51</accession>
<dbReference type="AlphaFoldDB" id="A0A7H1NS51"/>
<evidence type="ECO:0000313" key="2">
    <source>
        <dbReference type="EMBL" id="QNT78611.1"/>
    </source>
</evidence>
<proteinExistence type="predicted"/>
<feature type="chain" id="PRO_5028841450" description="Lipoprotein" evidence="1">
    <location>
        <begin position="23"/>
        <end position="240"/>
    </location>
</feature>
<dbReference type="KEGG" id="ebla:JGUZn3_13860"/>
<sequence>MKQYFKLYSLFFLVLIAVPAKAQSCGNNTVANLDNISTAIVLESKTHFIADENEIQKCPSSNVQCQKKSYLVSGDTVLLTEQKNSKFVCASYVSAKGNLFQGWLSKDSLKLIPAEEATNNDWNGIWKTNRGSNSSIITIKSSENTYTITGEAEWQGMNDVINTGEISGTIKLNNNILAFVMNSMNGKTLPYTEENTNNCKIKMIKKGPYLLAESNLACGGMNVTFSGIYHRQASVKIDNR</sequence>
<keyword evidence="1" id="KW-0732">Signal</keyword>
<name>A0A7H1NS51_9PROT</name>
<protein>
    <recommendedName>
        <fullName evidence="4">Lipoprotein</fullName>
    </recommendedName>
</protein>
<dbReference type="Proteomes" id="UP000516349">
    <property type="component" value="Chromosome"/>
</dbReference>
<feature type="signal peptide" evidence="1">
    <location>
        <begin position="1"/>
        <end position="22"/>
    </location>
</feature>
<evidence type="ECO:0000313" key="3">
    <source>
        <dbReference type="Proteomes" id="UP000516349"/>
    </source>
</evidence>
<keyword evidence="3" id="KW-1185">Reference proteome</keyword>
<dbReference type="RefSeq" id="WP_203412862.1">
    <property type="nucleotide sequence ID" value="NZ_CP060244.1"/>
</dbReference>
<evidence type="ECO:0000256" key="1">
    <source>
        <dbReference type="SAM" id="SignalP"/>
    </source>
</evidence>
<gene>
    <name evidence="2" type="ORF">JGUZn3_13860</name>
</gene>
<organism evidence="2 3">
    <name type="scientific">Entomobacter blattae</name>
    <dbReference type="NCBI Taxonomy" id="2762277"/>
    <lineage>
        <taxon>Bacteria</taxon>
        <taxon>Pseudomonadati</taxon>
        <taxon>Pseudomonadota</taxon>
        <taxon>Alphaproteobacteria</taxon>
        <taxon>Acetobacterales</taxon>
        <taxon>Acetobacteraceae</taxon>
        <taxon>Entomobacter</taxon>
    </lineage>
</organism>
<reference evidence="2 3" key="1">
    <citation type="submission" date="2020-08" db="EMBL/GenBank/DDBJ databases">
        <title>Complete genome sequence of Entomobacter blattae G55GP.</title>
        <authorList>
            <person name="Poehlein A."/>
            <person name="Guzman J."/>
            <person name="Daniel R."/>
            <person name="Vilcinskas A."/>
        </authorList>
    </citation>
    <scope>NUCLEOTIDE SEQUENCE [LARGE SCALE GENOMIC DNA]</scope>
    <source>
        <strain evidence="2 3">G55GP</strain>
    </source>
</reference>